<dbReference type="RefSeq" id="WP_106265251.1">
    <property type="nucleotide sequence ID" value="NZ_PVTQ01000008.1"/>
</dbReference>
<proteinExistence type="predicted"/>
<dbReference type="EMBL" id="PVTQ01000008">
    <property type="protein sequence ID" value="PRY88246.1"/>
    <property type="molecule type" value="Genomic_DNA"/>
</dbReference>
<keyword evidence="2" id="KW-1185">Reference proteome</keyword>
<dbReference type="SUPFAM" id="SSF53474">
    <property type="entry name" value="alpha/beta-Hydrolases"/>
    <property type="match status" value="1"/>
</dbReference>
<gene>
    <name evidence="1" type="ORF">CLV74_10850</name>
</gene>
<dbReference type="Gene3D" id="3.40.50.1820">
    <property type="entry name" value="alpha/beta hydrolase"/>
    <property type="match status" value="1"/>
</dbReference>
<evidence type="ECO:0000313" key="2">
    <source>
        <dbReference type="Proteomes" id="UP000238392"/>
    </source>
</evidence>
<comment type="caution">
    <text evidence="1">The sequence shown here is derived from an EMBL/GenBank/DDBJ whole genome shotgun (WGS) entry which is preliminary data.</text>
</comment>
<dbReference type="Proteomes" id="UP000238392">
    <property type="component" value="Unassembled WGS sequence"/>
</dbReference>
<accession>A0A2T0WNG8</accession>
<evidence type="ECO:0008006" key="3">
    <source>
        <dbReference type="Google" id="ProtNLM"/>
    </source>
</evidence>
<organism evidence="1 2">
    <name type="scientific">Donghicola tyrosinivorans</name>
    <dbReference type="NCBI Taxonomy" id="1652492"/>
    <lineage>
        <taxon>Bacteria</taxon>
        <taxon>Pseudomonadati</taxon>
        <taxon>Pseudomonadota</taxon>
        <taxon>Alphaproteobacteria</taxon>
        <taxon>Rhodobacterales</taxon>
        <taxon>Roseobacteraceae</taxon>
        <taxon>Donghicola</taxon>
    </lineage>
</organism>
<dbReference type="OrthoDB" id="7840740at2"/>
<evidence type="ECO:0000313" key="1">
    <source>
        <dbReference type="EMBL" id="PRY88246.1"/>
    </source>
</evidence>
<sequence length="255" mass="28623">MIDIYEDDHLKISVVENTEADKADSVILSFTGLGHRVEDTHIQKPEFYGTGQAFAATVFITDKTRSWGNSLDFDVITKLITPYIKGRKIFTIGNSMGGFNAILAGHYFPVEACVAFAPQFSVDRRVVPWEDRWSKAIARIKSFDVGVISDFMNDTTRYYLFSGGRGLDYFHAALFPKGPNIFHYRFNRLGHHLSGKLKKRGALDDLIRGCFEGDVTMPKGQPAEVLSPVRLRREQKQRMRLARASGRRAGAAQAG</sequence>
<dbReference type="AlphaFoldDB" id="A0A2T0WNG8"/>
<reference evidence="1 2" key="1">
    <citation type="submission" date="2018-03" db="EMBL/GenBank/DDBJ databases">
        <title>Genomic Encyclopedia of Archaeal and Bacterial Type Strains, Phase II (KMG-II): from individual species to whole genera.</title>
        <authorList>
            <person name="Goeker M."/>
        </authorList>
    </citation>
    <scope>NUCLEOTIDE SEQUENCE [LARGE SCALE GENOMIC DNA]</scope>
    <source>
        <strain evidence="1 2">DSM 100212</strain>
    </source>
</reference>
<name>A0A2T0WNG8_9RHOB</name>
<dbReference type="InterPro" id="IPR029058">
    <property type="entry name" value="AB_hydrolase_fold"/>
</dbReference>
<protein>
    <recommendedName>
        <fullName evidence="3">Esterase</fullName>
    </recommendedName>
</protein>